<dbReference type="CDD" id="cd00140">
    <property type="entry name" value="beta_clamp"/>
    <property type="match status" value="1"/>
</dbReference>
<comment type="caution">
    <text evidence="11">The sequence shown here is derived from an EMBL/GenBank/DDBJ whole genome shotgun (WGS) entry which is preliminary data.</text>
</comment>
<evidence type="ECO:0000256" key="9">
    <source>
        <dbReference type="SAM" id="MobiDB-lite"/>
    </source>
</evidence>
<dbReference type="OMA" id="RFYDDCG"/>
<dbReference type="Gene3D" id="1.10.1660.10">
    <property type="match status" value="1"/>
</dbReference>
<keyword evidence="12" id="KW-1185">Reference proteome</keyword>
<dbReference type="GO" id="GO:0003887">
    <property type="term" value="F:DNA-directed DNA polymerase activity"/>
    <property type="evidence" value="ECO:0007669"/>
    <property type="project" value="UniProtKB-KW"/>
</dbReference>
<dbReference type="InterPro" id="IPR009061">
    <property type="entry name" value="DNA-bd_dom_put_sf"/>
</dbReference>
<dbReference type="RefSeq" id="WP_013735300.1">
    <property type="nucleotide sequence ID" value="NZ_LMWI01000002.1"/>
</dbReference>
<dbReference type="PROSITE" id="PS00552">
    <property type="entry name" value="HTH_MERR_1"/>
    <property type="match status" value="1"/>
</dbReference>
<keyword evidence="6" id="KW-0235">DNA replication</keyword>
<dbReference type="Pfam" id="PF02767">
    <property type="entry name" value="DNA_pol3_beta_2"/>
    <property type="match status" value="1"/>
</dbReference>
<reference evidence="11 12" key="1">
    <citation type="submission" date="2015-10" db="EMBL/GenBank/DDBJ databases">
        <authorList>
            <person name="Ju K.-S."/>
            <person name="Doroghazi J.R."/>
            <person name="Metcalf W.W."/>
        </authorList>
    </citation>
    <scope>NUCLEOTIDE SEQUENCE [LARGE SCALE GENOMIC DNA]</scope>
    <source>
        <strain evidence="11 12">NRRL B-24793</strain>
    </source>
</reference>
<evidence type="ECO:0000256" key="7">
    <source>
        <dbReference type="ARBA" id="ARBA00022932"/>
    </source>
</evidence>
<evidence type="ECO:0000256" key="1">
    <source>
        <dbReference type="ARBA" id="ARBA00004496"/>
    </source>
</evidence>
<dbReference type="InterPro" id="IPR001001">
    <property type="entry name" value="DNA_polIII_beta"/>
</dbReference>
<keyword evidence="3" id="KW-0963">Cytoplasm</keyword>
<dbReference type="InterPro" id="IPR022637">
    <property type="entry name" value="DNA_polIII_beta_cen"/>
</dbReference>
<dbReference type="AlphaFoldDB" id="A0A9X0I366"/>
<dbReference type="GO" id="GO:0006271">
    <property type="term" value="P:DNA strand elongation involved in DNA replication"/>
    <property type="evidence" value="ECO:0007669"/>
    <property type="project" value="TreeGrafter"/>
</dbReference>
<feature type="compositionally biased region" description="Basic and acidic residues" evidence="9">
    <location>
        <begin position="315"/>
        <end position="328"/>
    </location>
</feature>
<feature type="compositionally biased region" description="Low complexity" evidence="9">
    <location>
        <begin position="329"/>
        <end position="339"/>
    </location>
</feature>
<feature type="region of interest" description="Disordered" evidence="9">
    <location>
        <begin position="305"/>
        <end position="339"/>
    </location>
</feature>
<comment type="subcellular location">
    <subcellularLocation>
        <location evidence="1">Cytoplasm</location>
    </subcellularLocation>
</comment>
<keyword evidence="7" id="KW-0239">DNA-directed DNA polymerase</keyword>
<evidence type="ECO:0000256" key="8">
    <source>
        <dbReference type="ARBA" id="ARBA00023125"/>
    </source>
</evidence>
<gene>
    <name evidence="11" type="ORF">ADL17_22820</name>
</gene>
<dbReference type="GO" id="GO:0008408">
    <property type="term" value="F:3'-5' exonuclease activity"/>
    <property type="evidence" value="ECO:0007669"/>
    <property type="project" value="InterPro"/>
</dbReference>
<evidence type="ECO:0000256" key="3">
    <source>
        <dbReference type="ARBA" id="ARBA00022490"/>
    </source>
</evidence>
<proteinExistence type="inferred from homology"/>
<evidence type="ECO:0000256" key="6">
    <source>
        <dbReference type="ARBA" id="ARBA00022705"/>
    </source>
</evidence>
<dbReference type="EMBL" id="LMWI01000002">
    <property type="protein sequence ID" value="KUJ45847.1"/>
    <property type="molecule type" value="Genomic_DNA"/>
</dbReference>
<dbReference type="SUPFAM" id="SSF46955">
    <property type="entry name" value="Putative DNA-binding domain"/>
    <property type="match status" value="1"/>
</dbReference>
<dbReference type="GO" id="GO:0009360">
    <property type="term" value="C:DNA polymerase III complex"/>
    <property type="evidence" value="ECO:0007669"/>
    <property type="project" value="InterPro"/>
</dbReference>
<protein>
    <submittedName>
        <fullName evidence="11">MerR family transcriptional regulator</fullName>
    </submittedName>
</protein>
<dbReference type="PANTHER" id="PTHR30478">
    <property type="entry name" value="DNA POLYMERASE III SUBUNIT BETA"/>
    <property type="match status" value="1"/>
</dbReference>
<keyword evidence="4" id="KW-0808">Transferase</keyword>
<keyword evidence="8" id="KW-0238">DNA-binding</keyword>
<name>A0A9X0I366_9ACTN</name>
<evidence type="ECO:0000313" key="12">
    <source>
        <dbReference type="Proteomes" id="UP000053246"/>
    </source>
</evidence>
<dbReference type="SMART" id="SM00480">
    <property type="entry name" value="POL3Bc"/>
    <property type="match status" value="1"/>
</dbReference>
<dbReference type="PANTHER" id="PTHR30478:SF0">
    <property type="entry name" value="BETA SLIDING CLAMP"/>
    <property type="match status" value="1"/>
</dbReference>
<evidence type="ECO:0000313" key="11">
    <source>
        <dbReference type="EMBL" id="KUJ45847.1"/>
    </source>
</evidence>
<evidence type="ECO:0000256" key="2">
    <source>
        <dbReference type="ARBA" id="ARBA00010752"/>
    </source>
</evidence>
<sequence>MDSDLRSIGELARASGLTVSALRFYDAAGVLVPAWVDPVTGYRRYTDDQVAPARLVAGLRRVGMPVAEIAQAVRAEPALVHRLLDTHLRRLEQGLADARREVSRLRSLLPADQPGITRLTLTGAALAAAVDAVRFAVGTDPTVPALTGVLFDVTDSGLELVATDRHRLAVATAEATVHGPAVRTLLPLDTVDALRHLLDASAGAGAGAGAGADRAVVELTVSGSSLVADVAGHELRATALPYDFPDYHALLPRSGAAGPTRRVPVDAEWLVTALRAGGPTVVREYAGRSWPVTVLGLGPPDRLRLLGPDDLPGPDDLRDPDDLPDPDRPGLAAGADRAGADGTELRVGVNGEYLLDALDAAGGRHLTLELDSPLTPLTIRRPDDEGAFSILMPIRL</sequence>
<keyword evidence="5" id="KW-0548">Nucleotidyltransferase</keyword>
<dbReference type="Gene3D" id="3.10.150.10">
    <property type="entry name" value="DNA Polymerase III, subunit A, domain 2"/>
    <property type="match status" value="2"/>
</dbReference>
<evidence type="ECO:0000259" key="10">
    <source>
        <dbReference type="PROSITE" id="PS50937"/>
    </source>
</evidence>
<dbReference type="Pfam" id="PF13411">
    <property type="entry name" value="MerR_1"/>
    <property type="match status" value="1"/>
</dbReference>
<dbReference type="GO" id="GO:0005737">
    <property type="term" value="C:cytoplasm"/>
    <property type="evidence" value="ECO:0007669"/>
    <property type="project" value="UniProtKB-SubCell"/>
</dbReference>
<dbReference type="SUPFAM" id="SSF55979">
    <property type="entry name" value="DNA clamp"/>
    <property type="match status" value="2"/>
</dbReference>
<organism evidence="11 12">
    <name type="scientific">Micromonospora maris</name>
    <dbReference type="NCBI Taxonomy" id="1003110"/>
    <lineage>
        <taxon>Bacteria</taxon>
        <taxon>Bacillati</taxon>
        <taxon>Actinomycetota</taxon>
        <taxon>Actinomycetes</taxon>
        <taxon>Micromonosporales</taxon>
        <taxon>Micromonosporaceae</taxon>
        <taxon>Micromonospora</taxon>
    </lineage>
</organism>
<dbReference type="InterPro" id="IPR000551">
    <property type="entry name" value="MerR-type_HTH_dom"/>
</dbReference>
<dbReference type="InterPro" id="IPR046938">
    <property type="entry name" value="DNA_clamp_sf"/>
</dbReference>
<dbReference type="CDD" id="cd01107">
    <property type="entry name" value="HTH_BmrR"/>
    <property type="match status" value="1"/>
</dbReference>
<dbReference type="Proteomes" id="UP000053246">
    <property type="component" value="Unassembled WGS sequence"/>
</dbReference>
<dbReference type="GO" id="GO:0003677">
    <property type="term" value="F:DNA binding"/>
    <property type="evidence" value="ECO:0007669"/>
    <property type="project" value="UniProtKB-KW"/>
</dbReference>
<evidence type="ECO:0000256" key="4">
    <source>
        <dbReference type="ARBA" id="ARBA00022679"/>
    </source>
</evidence>
<accession>A0A9X0I366</accession>
<dbReference type="GO" id="GO:0006355">
    <property type="term" value="P:regulation of DNA-templated transcription"/>
    <property type="evidence" value="ECO:0007669"/>
    <property type="project" value="InterPro"/>
</dbReference>
<evidence type="ECO:0000256" key="5">
    <source>
        <dbReference type="ARBA" id="ARBA00022695"/>
    </source>
</evidence>
<feature type="domain" description="HTH merR-type" evidence="10">
    <location>
        <begin position="7"/>
        <end position="75"/>
    </location>
</feature>
<dbReference type="SMART" id="SM00422">
    <property type="entry name" value="HTH_MERR"/>
    <property type="match status" value="1"/>
</dbReference>
<dbReference type="PROSITE" id="PS50937">
    <property type="entry name" value="HTH_MERR_2"/>
    <property type="match status" value="1"/>
</dbReference>
<comment type="similarity">
    <text evidence="2">Belongs to the beta sliding clamp family.</text>
</comment>